<dbReference type="GO" id="GO:0044231">
    <property type="term" value="C:host cell presynaptic membrane"/>
    <property type="evidence" value="ECO:0007669"/>
    <property type="project" value="UniProtKB-KW"/>
</dbReference>
<gene>
    <name evidence="11" type="ORF">JTE90_015313</name>
</gene>
<dbReference type="GO" id="GO:0090729">
    <property type="term" value="F:toxin activity"/>
    <property type="evidence" value="ECO:0007669"/>
    <property type="project" value="UniProtKB-KW"/>
</dbReference>
<accession>A0AAV6VNI0</accession>
<dbReference type="PROSITE" id="PS50088">
    <property type="entry name" value="ANK_REPEAT"/>
    <property type="match status" value="1"/>
</dbReference>
<sequence length="74" mass="8342">MAEFAGDDGDLKRRMTHLIQHGAQVNCGRDSDGLTPLHWACSKGWVDQVRLILEKGGRVVYRLHKSQVEPSFHS</sequence>
<keyword evidence="12" id="KW-1185">Reference proteome</keyword>
<evidence type="ECO:0000256" key="10">
    <source>
        <dbReference type="PROSITE-ProRule" id="PRU00023"/>
    </source>
</evidence>
<dbReference type="AlphaFoldDB" id="A0AAV6VNI0"/>
<keyword evidence="3" id="KW-0268">Exocytosis</keyword>
<comment type="caution">
    <text evidence="11">The sequence shown here is derived from an EMBL/GenBank/DDBJ whole genome shotgun (WGS) entry which is preliminary data.</text>
</comment>
<evidence type="ECO:0000256" key="3">
    <source>
        <dbReference type="ARBA" id="ARBA00022483"/>
    </source>
</evidence>
<keyword evidence="4" id="KW-0964">Secreted</keyword>
<dbReference type="SUPFAM" id="SSF48403">
    <property type="entry name" value="Ankyrin repeat"/>
    <property type="match status" value="1"/>
</dbReference>
<evidence type="ECO:0000313" key="11">
    <source>
        <dbReference type="EMBL" id="KAG8198217.1"/>
    </source>
</evidence>
<keyword evidence="9" id="KW-0472">Membrane</keyword>
<evidence type="ECO:0000256" key="8">
    <source>
        <dbReference type="ARBA" id="ARBA00023028"/>
    </source>
</evidence>
<evidence type="ECO:0000256" key="5">
    <source>
        <dbReference type="ARBA" id="ARBA00022537"/>
    </source>
</evidence>
<name>A0AAV6VNI0_9ARAC</name>
<dbReference type="GO" id="GO:0005576">
    <property type="term" value="C:extracellular region"/>
    <property type="evidence" value="ECO:0007669"/>
    <property type="project" value="UniProtKB-SubCell"/>
</dbReference>
<keyword evidence="8" id="KW-0638">Presynaptic neurotoxin</keyword>
<keyword evidence="5" id="KW-1052">Target cell membrane</keyword>
<evidence type="ECO:0000256" key="4">
    <source>
        <dbReference type="ARBA" id="ARBA00022525"/>
    </source>
</evidence>
<protein>
    <submittedName>
        <fullName evidence="11">Uncharacterized protein</fullName>
    </submittedName>
</protein>
<dbReference type="Gene3D" id="1.25.40.20">
    <property type="entry name" value="Ankyrin repeat-containing domain"/>
    <property type="match status" value="1"/>
</dbReference>
<dbReference type="GO" id="GO:0044218">
    <property type="term" value="C:other organism cell membrane"/>
    <property type="evidence" value="ECO:0007669"/>
    <property type="project" value="UniProtKB-KW"/>
</dbReference>
<keyword evidence="9" id="KW-1053">Target membrane</keyword>
<dbReference type="Pfam" id="PF12796">
    <property type="entry name" value="Ank_2"/>
    <property type="match status" value="1"/>
</dbReference>
<keyword evidence="7" id="KW-0528">Neurotoxin</keyword>
<evidence type="ECO:0000256" key="2">
    <source>
        <dbReference type="ARBA" id="ARBA00004613"/>
    </source>
</evidence>
<dbReference type="EMBL" id="JAFNEN010000042">
    <property type="protein sequence ID" value="KAG8198217.1"/>
    <property type="molecule type" value="Genomic_DNA"/>
</dbReference>
<proteinExistence type="predicted"/>
<dbReference type="Proteomes" id="UP000827092">
    <property type="component" value="Unassembled WGS sequence"/>
</dbReference>
<evidence type="ECO:0000256" key="9">
    <source>
        <dbReference type="ARBA" id="ARBA00023298"/>
    </source>
</evidence>
<feature type="repeat" description="ANK" evidence="10">
    <location>
        <begin position="32"/>
        <end position="59"/>
    </location>
</feature>
<dbReference type="InterPro" id="IPR002110">
    <property type="entry name" value="Ankyrin_rpt"/>
</dbReference>
<evidence type="ECO:0000256" key="7">
    <source>
        <dbReference type="ARBA" id="ARBA00022699"/>
    </source>
</evidence>
<keyword evidence="6" id="KW-0800">Toxin</keyword>
<organism evidence="11 12">
    <name type="scientific">Oedothorax gibbosus</name>
    <dbReference type="NCBI Taxonomy" id="931172"/>
    <lineage>
        <taxon>Eukaryota</taxon>
        <taxon>Metazoa</taxon>
        <taxon>Ecdysozoa</taxon>
        <taxon>Arthropoda</taxon>
        <taxon>Chelicerata</taxon>
        <taxon>Arachnida</taxon>
        <taxon>Araneae</taxon>
        <taxon>Araneomorphae</taxon>
        <taxon>Entelegynae</taxon>
        <taxon>Araneoidea</taxon>
        <taxon>Linyphiidae</taxon>
        <taxon>Erigoninae</taxon>
        <taxon>Oedothorax</taxon>
    </lineage>
</organism>
<comment type="subcellular location">
    <subcellularLocation>
        <location evidence="2">Secreted</location>
    </subcellularLocation>
    <subcellularLocation>
        <location evidence="1">Target cell membrane</location>
    </subcellularLocation>
</comment>
<dbReference type="PROSITE" id="PS50297">
    <property type="entry name" value="ANK_REP_REGION"/>
    <property type="match status" value="1"/>
</dbReference>
<evidence type="ECO:0000313" key="12">
    <source>
        <dbReference type="Proteomes" id="UP000827092"/>
    </source>
</evidence>
<keyword evidence="10" id="KW-0040">ANK repeat</keyword>
<dbReference type="InterPro" id="IPR036770">
    <property type="entry name" value="Ankyrin_rpt-contain_sf"/>
</dbReference>
<evidence type="ECO:0000256" key="6">
    <source>
        <dbReference type="ARBA" id="ARBA00022656"/>
    </source>
</evidence>
<reference evidence="11 12" key="1">
    <citation type="journal article" date="2022" name="Nat. Ecol. Evol.">
        <title>A masculinizing supergene underlies an exaggerated male reproductive morph in a spider.</title>
        <authorList>
            <person name="Hendrickx F."/>
            <person name="De Corte Z."/>
            <person name="Sonet G."/>
            <person name="Van Belleghem S.M."/>
            <person name="Kostlbacher S."/>
            <person name="Vangestel C."/>
        </authorList>
    </citation>
    <scope>NUCLEOTIDE SEQUENCE [LARGE SCALE GENOMIC DNA]</scope>
    <source>
        <strain evidence="11">W744_W776</strain>
    </source>
</reference>
<evidence type="ECO:0000256" key="1">
    <source>
        <dbReference type="ARBA" id="ARBA00004175"/>
    </source>
</evidence>
<dbReference type="GO" id="GO:0006887">
    <property type="term" value="P:exocytosis"/>
    <property type="evidence" value="ECO:0007669"/>
    <property type="project" value="UniProtKB-KW"/>
</dbReference>